<proteinExistence type="predicted"/>
<accession>A0A4R6SG50</accession>
<protein>
    <submittedName>
        <fullName evidence="1">Uncharacterized protein</fullName>
    </submittedName>
</protein>
<keyword evidence="2" id="KW-1185">Reference proteome</keyword>
<reference evidence="1 2" key="1">
    <citation type="submission" date="2019-03" db="EMBL/GenBank/DDBJ databases">
        <title>Genomic Encyclopedia of Type Strains, Phase IV (KMG-IV): sequencing the most valuable type-strain genomes for metagenomic binning, comparative biology and taxonomic classification.</title>
        <authorList>
            <person name="Goeker M."/>
        </authorList>
    </citation>
    <scope>NUCLEOTIDE SEQUENCE [LARGE SCALE GENOMIC DNA]</scope>
    <source>
        <strain evidence="1 2">DSM 45361</strain>
    </source>
</reference>
<evidence type="ECO:0000313" key="1">
    <source>
        <dbReference type="EMBL" id="TDQ00507.1"/>
    </source>
</evidence>
<comment type="caution">
    <text evidence="1">The sequence shown here is derived from an EMBL/GenBank/DDBJ whole genome shotgun (WGS) entry which is preliminary data.</text>
</comment>
<organism evidence="1 2">
    <name type="scientific">Labedaea rhizosphaerae</name>
    <dbReference type="NCBI Taxonomy" id="598644"/>
    <lineage>
        <taxon>Bacteria</taxon>
        <taxon>Bacillati</taxon>
        <taxon>Actinomycetota</taxon>
        <taxon>Actinomycetes</taxon>
        <taxon>Pseudonocardiales</taxon>
        <taxon>Pseudonocardiaceae</taxon>
        <taxon>Labedaea</taxon>
    </lineage>
</organism>
<dbReference type="EMBL" id="SNXZ01000002">
    <property type="protein sequence ID" value="TDQ00507.1"/>
    <property type="molecule type" value="Genomic_DNA"/>
</dbReference>
<dbReference type="Proteomes" id="UP000295444">
    <property type="component" value="Unassembled WGS sequence"/>
</dbReference>
<sequence length="320" mass="33825">MGLVALPAGPASAALTACAWQATTFELPAGADGADFSGSDSNRYVVGETGTQPWESDGSLYDPQATLWDNGKIVWHATNGLPHALDVNSSGVMAGDTIINNKFYGITIAKDGTTKMLPGDPAWVDYDAELINNKGDVVGGAIKADLKHVLVLWPANAPGTYRVLPTPSTTELFLQDLDEQGEIIGGTQDAPQGAIWTTSGTYTPLQTPKFADPRAVRGGHIVGGWDTFSTFGAAEWNAQGTMTRNIPGSTAEGFTALGADGTIAGQIWVGYSQHPSLWRGGQVVDPLTAVDTDFVVQWISDDGTRLTGIQDWVPTQYHCS</sequence>
<name>A0A4R6SG50_LABRH</name>
<evidence type="ECO:0000313" key="2">
    <source>
        <dbReference type="Proteomes" id="UP000295444"/>
    </source>
</evidence>
<dbReference type="AlphaFoldDB" id="A0A4R6SG50"/>
<gene>
    <name evidence="1" type="ORF">EV186_102368</name>
</gene>